<keyword evidence="2" id="KW-0812">Transmembrane</keyword>
<name>A0A6S6WDB9_9PLEO</name>
<keyword evidence="2" id="KW-0472">Membrane</keyword>
<organism evidence="3 4">
    <name type="scientific">Pyrenophora teres f. teres</name>
    <dbReference type="NCBI Taxonomy" id="97479"/>
    <lineage>
        <taxon>Eukaryota</taxon>
        <taxon>Fungi</taxon>
        <taxon>Dikarya</taxon>
        <taxon>Ascomycota</taxon>
        <taxon>Pezizomycotina</taxon>
        <taxon>Dothideomycetes</taxon>
        <taxon>Pleosporomycetidae</taxon>
        <taxon>Pleosporales</taxon>
        <taxon>Pleosporineae</taxon>
        <taxon>Pleosporaceae</taxon>
        <taxon>Pyrenophora</taxon>
    </lineage>
</organism>
<proteinExistence type="predicted"/>
<sequence>MSSASTDPLPTFTISPPPLLLPSAHAHETTIEPASIAISAVIATLVLALLILSFTNKRNNSNSTANKSETKSTPRPLRISGPLGLEHPGDATLQHVPSTTTNPPLYDKAKWPSGTLNESMQTKAFDNLPPRQTTLYPAYTTTTAAVQPPIELEALHPTAIYKPYATYHRTTQPLPLSLSPARQSRKPMTIPRRPLRPASDFADGSAGLESREEGRVRGGGYVRG</sequence>
<dbReference type="EMBL" id="HG992985">
    <property type="protein sequence ID" value="CAE7207644.1"/>
    <property type="molecule type" value="Genomic_DNA"/>
</dbReference>
<dbReference type="Proteomes" id="UP000472372">
    <property type="component" value="Chromosome 9"/>
</dbReference>
<evidence type="ECO:0000313" key="3">
    <source>
        <dbReference type="EMBL" id="CAE7207644.1"/>
    </source>
</evidence>
<protein>
    <submittedName>
        <fullName evidence="3">Uncharacterized protein</fullName>
    </submittedName>
</protein>
<evidence type="ECO:0000313" key="4">
    <source>
        <dbReference type="Proteomes" id="UP000472372"/>
    </source>
</evidence>
<feature type="transmembrane region" description="Helical" evidence="2">
    <location>
        <begin position="36"/>
        <end position="54"/>
    </location>
</feature>
<feature type="compositionally biased region" description="Polar residues" evidence="1">
    <location>
        <begin position="58"/>
        <end position="73"/>
    </location>
</feature>
<reference evidence="3" key="1">
    <citation type="submission" date="2021-02" db="EMBL/GenBank/DDBJ databases">
        <authorList>
            <person name="Syme A R."/>
            <person name="Syme A R."/>
            <person name="Moolhuijzen P."/>
        </authorList>
    </citation>
    <scope>NUCLEOTIDE SEQUENCE</scope>
    <source>
        <strain evidence="3">W1-1</strain>
    </source>
</reference>
<keyword evidence="2" id="KW-1133">Transmembrane helix</keyword>
<evidence type="ECO:0000256" key="1">
    <source>
        <dbReference type="SAM" id="MobiDB-lite"/>
    </source>
</evidence>
<accession>A0A6S6WDB9</accession>
<gene>
    <name evidence="3" type="ORF">PTTW11_09730</name>
</gene>
<dbReference type="AlphaFoldDB" id="A0A6S6WDB9"/>
<feature type="region of interest" description="Disordered" evidence="1">
    <location>
        <begin position="174"/>
        <end position="224"/>
    </location>
</feature>
<evidence type="ECO:0000256" key="2">
    <source>
        <dbReference type="SAM" id="Phobius"/>
    </source>
</evidence>
<feature type="region of interest" description="Disordered" evidence="1">
    <location>
        <begin position="58"/>
        <end position="89"/>
    </location>
</feature>